<dbReference type="Pfam" id="PF05975">
    <property type="entry name" value="EcsB"/>
    <property type="match status" value="1"/>
</dbReference>
<dbReference type="InterPro" id="IPR010288">
    <property type="entry name" value="EcsB_ABC"/>
</dbReference>
<keyword evidence="1" id="KW-1133">Transmembrane helix</keyword>
<feature type="transmembrane region" description="Helical" evidence="1">
    <location>
        <begin position="57"/>
        <end position="76"/>
    </location>
</feature>
<dbReference type="EMBL" id="JAVAMP010000005">
    <property type="protein sequence ID" value="MDP5274904.1"/>
    <property type="molecule type" value="Genomic_DNA"/>
</dbReference>
<feature type="transmembrane region" description="Helical" evidence="1">
    <location>
        <begin position="137"/>
        <end position="155"/>
    </location>
</feature>
<sequence>MLSPNKLFVKRLIFEFKFQWNVFKLVVDWIVAVYIILPLLIFIGYQHVSCWSKIPFWLENIHLLLFLVITYILFLASGRLRTFLEDGDQLFLIQYHNWVNTIRTRGIVYSVIYHFINTLFVYAFLSPLFIHHYDFNGIQLAILFLFSVLTKLLIITSKDLLFFQFKKWKHFIVSSLLFVLGGLGYVLIIHKLMNYMWIFIPFYS</sequence>
<keyword evidence="3" id="KW-1185">Reference proteome</keyword>
<feature type="transmembrane region" description="Helical" evidence="1">
    <location>
        <begin position="106"/>
        <end position="125"/>
    </location>
</feature>
<gene>
    <name evidence="2" type="ORF">Q5Y73_12365</name>
</gene>
<accession>A0ABT9J1L9</accession>
<comment type="caution">
    <text evidence="2">The sequence shown here is derived from an EMBL/GenBank/DDBJ whole genome shotgun (WGS) entry which is preliminary data.</text>
</comment>
<organism evidence="2 3">
    <name type="scientific">Chengkuizengella axinellae</name>
    <dbReference type="NCBI Taxonomy" id="3064388"/>
    <lineage>
        <taxon>Bacteria</taxon>
        <taxon>Bacillati</taxon>
        <taxon>Bacillota</taxon>
        <taxon>Bacilli</taxon>
        <taxon>Bacillales</taxon>
        <taxon>Paenibacillaceae</taxon>
        <taxon>Chengkuizengella</taxon>
    </lineage>
</organism>
<evidence type="ECO:0000256" key="1">
    <source>
        <dbReference type="SAM" id="Phobius"/>
    </source>
</evidence>
<evidence type="ECO:0000313" key="2">
    <source>
        <dbReference type="EMBL" id="MDP5274904.1"/>
    </source>
</evidence>
<reference evidence="2 3" key="1">
    <citation type="submission" date="2023-08" db="EMBL/GenBank/DDBJ databases">
        <authorList>
            <person name="Park J.-S."/>
        </authorList>
    </citation>
    <scope>NUCLEOTIDE SEQUENCE [LARGE SCALE GENOMIC DNA]</scope>
    <source>
        <strain evidence="2 3">2205SS18-9</strain>
    </source>
</reference>
<proteinExistence type="predicted"/>
<evidence type="ECO:0000313" key="3">
    <source>
        <dbReference type="Proteomes" id="UP001231941"/>
    </source>
</evidence>
<feature type="transmembrane region" description="Helical" evidence="1">
    <location>
        <begin position="176"/>
        <end position="200"/>
    </location>
</feature>
<keyword evidence="1" id="KW-0812">Transmembrane</keyword>
<protein>
    <submittedName>
        <fullName evidence="2">ABC transporter permease</fullName>
    </submittedName>
</protein>
<feature type="transmembrane region" description="Helical" evidence="1">
    <location>
        <begin position="21"/>
        <end position="45"/>
    </location>
</feature>
<dbReference type="Proteomes" id="UP001231941">
    <property type="component" value="Unassembled WGS sequence"/>
</dbReference>
<name>A0ABT9J1L9_9BACL</name>
<keyword evidence="1" id="KW-0472">Membrane</keyword>
<dbReference type="RefSeq" id="WP_305992214.1">
    <property type="nucleotide sequence ID" value="NZ_JAVAMP010000005.1"/>
</dbReference>